<reference evidence="12 13" key="1">
    <citation type="submission" date="2018-03" db="EMBL/GenBank/DDBJ databases">
        <title>Phenotypic and genomic properties of Cyclonatronum proteinivorum gen. nov., sp. nov., a haloalkaliphilic bacteroidete from soda lakes possessing Na+-translocating rhodopsin.</title>
        <authorList>
            <person name="Toshchakov S.V."/>
            <person name="Korzhenkov A."/>
            <person name="Samarov N.I."/>
            <person name="Kublanov I.V."/>
            <person name="Muntyan M.S."/>
            <person name="Sorokin D.Y."/>
        </authorList>
    </citation>
    <scope>NUCLEOTIDE SEQUENCE [LARGE SCALE GENOMIC DNA]</scope>
    <source>
        <strain evidence="12 13">Omega</strain>
    </source>
</reference>
<keyword evidence="6 9" id="KW-0662">Pyridine nucleotide biosynthesis</keyword>
<evidence type="ECO:0000256" key="1">
    <source>
        <dbReference type="ARBA" id="ARBA00004952"/>
    </source>
</evidence>
<dbReference type="Gene3D" id="3.20.20.70">
    <property type="entry name" value="Aldolase class I"/>
    <property type="match status" value="1"/>
</dbReference>
<dbReference type="SUPFAM" id="SSF51690">
    <property type="entry name" value="Nicotinate/Quinolinate PRTase C-terminal domain-like"/>
    <property type="match status" value="1"/>
</dbReference>
<dbReference type="AlphaFoldDB" id="A0A345UKT7"/>
<dbReference type="NCBIfam" id="TIGR01513">
    <property type="entry name" value="NAPRTase_put"/>
    <property type="match status" value="1"/>
</dbReference>
<evidence type="ECO:0000256" key="2">
    <source>
        <dbReference type="ARBA" id="ARBA00010897"/>
    </source>
</evidence>
<evidence type="ECO:0000259" key="11">
    <source>
        <dbReference type="Pfam" id="PF17767"/>
    </source>
</evidence>
<dbReference type="FunFam" id="3.20.20.70:FF:000076">
    <property type="entry name" value="Nicotinate phosphoribosyltransferase"/>
    <property type="match status" value="1"/>
</dbReference>
<evidence type="ECO:0000256" key="4">
    <source>
        <dbReference type="ARBA" id="ARBA00022553"/>
    </source>
</evidence>
<dbReference type="PIRSF" id="PIRSF000484">
    <property type="entry name" value="NAPRT"/>
    <property type="match status" value="1"/>
</dbReference>
<evidence type="ECO:0000259" key="10">
    <source>
        <dbReference type="Pfam" id="PF04095"/>
    </source>
</evidence>
<dbReference type="Pfam" id="PF04095">
    <property type="entry name" value="NAPRTase"/>
    <property type="match status" value="1"/>
</dbReference>
<dbReference type="InterPro" id="IPR036068">
    <property type="entry name" value="Nicotinate_pribotase-like_C"/>
</dbReference>
<dbReference type="Gene3D" id="3.20.140.10">
    <property type="entry name" value="nicotinate phosphoribosyltransferase"/>
    <property type="match status" value="1"/>
</dbReference>
<keyword evidence="5 9" id="KW-0436">Ligase</keyword>
<comment type="pathway">
    <text evidence="1 9">Cofactor biosynthesis; NAD(+) biosynthesis; nicotinate D-ribonucleotide from nicotinate: step 1/1.</text>
</comment>
<keyword evidence="7 9" id="KW-0808">Transferase</keyword>
<protein>
    <recommendedName>
        <fullName evidence="3 9">Nicotinate phosphoribosyltransferase</fullName>
        <ecNumber evidence="3 9">6.3.4.21</ecNumber>
    </recommendedName>
</protein>
<keyword evidence="4" id="KW-0597">Phosphoprotein</keyword>
<evidence type="ECO:0000256" key="3">
    <source>
        <dbReference type="ARBA" id="ARBA00013236"/>
    </source>
</evidence>
<dbReference type="Pfam" id="PF17767">
    <property type="entry name" value="NAPRTase_N"/>
    <property type="match status" value="1"/>
</dbReference>
<sequence>MNHPTAAINGLYTDFYELSMAQALFMEGRHEEPACFDYFFRNYPFSGNYVIFAGLQTLGQALKYFLYDEDSCKALHELGFDPAFIAWLSNHPPSITIEAPPEGTIVFAQTPYVQVRGPFAHVLLAETLILNILNFESLIATKASRMKDALLPGQVLLDFGLRRAQGFAGFHASRAAYIGGCDSSSNVWSAVQYGHPAGGTHAHAWVQAFEAEDEAFRTFAKHFTGKTVLLVDTHDSLREGIPNAIKIAREMEASGKQLFGIRLDSGDFTRLIPQARQLLDDAGLRHVKIVVSDNLDEHRIRALNALPVKADIFGVGTKLLAADGSPALNGVLKLAELNGRPVMKRSDNPEKITLPGEKQLWRISDDGVPVGDYVSLSWEGRPPEDGRKYAALRTESFQSGSSLPRTDLDVVRSRVQTQKELFRTFLNTSNEQAAYPVTISNNLKDLQHELLQKKQ</sequence>
<dbReference type="InterPro" id="IPR006405">
    <property type="entry name" value="Nic_PRibTrfase_pncB"/>
</dbReference>
<gene>
    <name evidence="12" type="ORF">CYPRO_1839</name>
</gene>
<dbReference type="PANTHER" id="PTHR11098">
    <property type="entry name" value="NICOTINATE PHOSPHORIBOSYLTRANSFERASE"/>
    <property type="match status" value="1"/>
</dbReference>
<organism evidence="12 13">
    <name type="scientific">Cyclonatronum proteinivorum</name>
    <dbReference type="NCBI Taxonomy" id="1457365"/>
    <lineage>
        <taxon>Bacteria</taxon>
        <taxon>Pseudomonadati</taxon>
        <taxon>Balneolota</taxon>
        <taxon>Balneolia</taxon>
        <taxon>Balneolales</taxon>
        <taxon>Cyclonatronaceae</taxon>
        <taxon>Cyclonatronum</taxon>
    </lineage>
</organism>
<dbReference type="InterPro" id="IPR040727">
    <property type="entry name" value="NAPRTase_N"/>
</dbReference>
<evidence type="ECO:0000313" key="12">
    <source>
        <dbReference type="EMBL" id="AXJ01089.1"/>
    </source>
</evidence>
<dbReference type="GO" id="GO:0047280">
    <property type="term" value="F:nicotinamide phosphoribosyltransferase activity"/>
    <property type="evidence" value="ECO:0007669"/>
    <property type="project" value="UniProtKB-ARBA"/>
</dbReference>
<keyword evidence="13" id="KW-1185">Reference proteome</keyword>
<dbReference type="RefSeq" id="WP_114984320.1">
    <property type="nucleotide sequence ID" value="NZ_CP027806.1"/>
</dbReference>
<evidence type="ECO:0000256" key="9">
    <source>
        <dbReference type="RuleBase" id="RU365100"/>
    </source>
</evidence>
<comment type="function">
    <text evidence="9">Catalyzes the first step in the biosynthesis of NAD from nicotinic acid, the ATP-dependent synthesis of beta-nicotinate D-ribonucleotide from nicotinate and 5-phospho-D-ribose 1-phosphate.</text>
</comment>
<evidence type="ECO:0000256" key="5">
    <source>
        <dbReference type="ARBA" id="ARBA00022598"/>
    </source>
</evidence>
<dbReference type="PANTHER" id="PTHR11098:SF1">
    <property type="entry name" value="NICOTINATE PHOSPHORIBOSYLTRANSFERASE"/>
    <property type="match status" value="1"/>
</dbReference>
<dbReference type="OrthoDB" id="9770610at2"/>
<keyword evidence="12" id="KW-0328">Glycosyltransferase</keyword>
<evidence type="ECO:0000256" key="6">
    <source>
        <dbReference type="ARBA" id="ARBA00022642"/>
    </source>
</evidence>
<feature type="domain" description="Nicotinate phosphoribosyltransferase N-terminal" evidence="11">
    <location>
        <begin position="11"/>
        <end position="134"/>
    </location>
</feature>
<dbReference type="InterPro" id="IPR013785">
    <property type="entry name" value="Aldolase_TIM"/>
</dbReference>
<dbReference type="GO" id="GO:0034355">
    <property type="term" value="P:NAD+ biosynthetic process via the salvage pathway"/>
    <property type="evidence" value="ECO:0007669"/>
    <property type="project" value="TreeGrafter"/>
</dbReference>
<dbReference type="EMBL" id="CP027806">
    <property type="protein sequence ID" value="AXJ01089.1"/>
    <property type="molecule type" value="Genomic_DNA"/>
</dbReference>
<name>A0A345UKT7_9BACT</name>
<dbReference type="NCBIfam" id="NF009131">
    <property type="entry name" value="PRK12484.1"/>
    <property type="match status" value="1"/>
</dbReference>
<comment type="PTM">
    <text evidence="9">Transiently phosphorylated on a His residue during the reaction cycle. Phosphorylation strongly increases the affinity for substrates and increases the rate of nicotinate D-ribonucleotide production. Dephosphorylation regenerates the low-affinity form of the enzyme, leading to product release.</text>
</comment>
<dbReference type="SUPFAM" id="SSF54675">
    <property type="entry name" value="Nicotinate/Quinolinate PRTase N-terminal domain-like"/>
    <property type="match status" value="1"/>
</dbReference>
<dbReference type="KEGG" id="cprv:CYPRO_1839"/>
<comment type="catalytic activity">
    <reaction evidence="8 9">
        <text>5-phospho-alpha-D-ribose 1-diphosphate + nicotinate + ATP + H2O = nicotinate beta-D-ribonucleotide + ADP + phosphate + diphosphate</text>
        <dbReference type="Rhea" id="RHEA:36163"/>
        <dbReference type="ChEBI" id="CHEBI:15377"/>
        <dbReference type="ChEBI" id="CHEBI:30616"/>
        <dbReference type="ChEBI" id="CHEBI:32544"/>
        <dbReference type="ChEBI" id="CHEBI:33019"/>
        <dbReference type="ChEBI" id="CHEBI:43474"/>
        <dbReference type="ChEBI" id="CHEBI:57502"/>
        <dbReference type="ChEBI" id="CHEBI:58017"/>
        <dbReference type="ChEBI" id="CHEBI:456216"/>
        <dbReference type="EC" id="6.3.4.21"/>
    </reaction>
</comment>
<dbReference type="UniPathway" id="UPA00253">
    <property type="reaction ID" value="UER00457"/>
</dbReference>
<evidence type="ECO:0000313" key="13">
    <source>
        <dbReference type="Proteomes" id="UP000254808"/>
    </source>
</evidence>
<dbReference type="Proteomes" id="UP000254808">
    <property type="component" value="Chromosome"/>
</dbReference>
<evidence type="ECO:0000256" key="8">
    <source>
        <dbReference type="ARBA" id="ARBA00048668"/>
    </source>
</evidence>
<dbReference type="InterPro" id="IPR041525">
    <property type="entry name" value="N/Namide_PRibTrfase"/>
</dbReference>
<comment type="similarity">
    <text evidence="2 9">Belongs to the NAPRTase family.</text>
</comment>
<dbReference type="InterPro" id="IPR007229">
    <property type="entry name" value="Nic_PRibTrfase-Fam"/>
</dbReference>
<accession>A0A345UKT7</accession>
<proteinExistence type="inferred from homology"/>
<dbReference type="GO" id="GO:0005829">
    <property type="term" value="C:cytosol"/>
    <property type="evidence" value="ECO:0007669"/>
    <property type="project" value="TreeGrafter"/>
</dbReference>
<evidence type="ECO:0000256" key="7">
    <source>
        <dbReference type="ARBA" id="ARBA00022679"/>
    </source>
</evidence>
<dbReference type="CDD" id="cd01570">
    <property type="entry name" value="NAPRTase_A"/>
    <property type="match status" value="1"/>
</dbReference>
<dbReference type="GO" id="GO:0004516">
    <property type="term" value="F:nicotinate phosphoribosyltransferase activity"/>
    <property type="evidence" value="ECO:0007669"/>
    <property type="project" value="UniProtKB-UniRule"/>
</dbReference>
<feature type="domain" description="Nicotinate/nicotinamide phosphoribosyltransferase" evidence="10">
    <location>
        <begin position="158"/>
        <end position="353"/>
    </location>
</feature>
<dbReference type="EC" id="6.3.4.21" evidence="3 9"/>